<comment type="caution">
    <text evidence="5">The sequence shown here is derived from an EMBL/GenBank/DDBJ whole genome shotgun (WGS) entry which is preliminary data.</text>
</comment>
<dbReference type="Pfam" id="PF13649">
    <property type="entry name" value="Methyltransf_25"/>
    <property type="match status" value="1"/>
</dbReference>
<dbReference type="SUPFAM" id="SSF53335">
    <property type="entry name" value="S-adenosyl-L-methionine-dependent methyltransferases"/>
    <property type="match status" value="1"/>
</dbReference>
<keyword evidence="1 5" id="KW-0489">Methyltransferase</keyword>
<sequence>MCEQCLSIPFISSPISVVKAALSVAKVDKSDVVMDLGCGDGRVPVIAAKYHGARGICVEIDDNLCALAEANAKYNNVEGLVEVECRDLFTYNYSRATVIYAYLYGSILSFLSSKFEKELSEGSRILTIDFPIHGWIPLLIKRLIDESGVIRSVYLYVMGISNPSAWVLRY</sequence>
<reference evidence="5" key="1">
    <citation type="journal article" date="2020" name="mSystems">
        <title>Genome- and Community-Level Interaction Insights into Carbon Utilization and Element Cycling Functions of Hydrothermarchaeota in Hydrothermal Sediment.</title>
        <authorList>
            <person name="Zhou Z."/>
            <person name="Liu Y."/>
            <person name="Xu W."/>
            <person name="Pan J."/>
            <person name="Luo Z.H."/>
            <person name="Li M."/>
        </authorList>
    </citation>
    <scope>NUCLEOTIDE SEQUENCE [LARGE SCALE GENOMIC DNA]</scope>
    <source>
        <strain evidence="5">SpSt-123</strain>
    </source>
</reference>
<dbReference type="PANTHER" id="PTHR13610">
    <property type="entry name" value="METHYLTRANSFERASE DOMAIN-CONTAINING PROTEIN"/>
    <property type="match status" value="1"/>
</dbReference>
<dbReference type="Gene3D" id="3.40.50.150">
    <property type="entry name" value="Vaccinia Virus protein VP39"/>
    <property type="match status" value="1"/>
</dbReference>
<protein>
    <submittedName>
        <fullName evidence="5">Methyltransferase domain-containing protein</fullName>
    </submittedName>
</protein>
<evidence type="ECO:0000256" key="3">
    <source>
        <dbReference type="ARBA" id="ARBA00022691"/>
    </source>
</evidence>
<dbReference type="CDD" id="cd02440">
    <property type="entry name" value="AdoMet_MTases"/>
    <property type="match status" value="1"/>
</dbReference>
<evidence type="ECO:0000256" key="2">
    <source>
        <dbReference type="ARBA" id="ARBA00022679"/>
    </source>
</evidence>
<dbReference type="GO" id="GO:0016279">
    <property type="term" value="F:protein-lysine N-methyltransferase activity"/>
    <property type="evidence" value="ECO:0007669"/>
    <property type="project" value="InterPro"/>
</dbReference>
<gene>
    <name evidence="5" type="ORF">ENO04_04410</name>
</gene>
<evidence type="ECO:0000259" key="4">
    <source>
        <dbReference type="Pfam" id="PF13649"/>
    </source>
</evidence>
<dbReference type="PANTHER" id="PTHR13610:SF11">
    <property type="entry name" value="METHYLTRANSFERASE DOMAIN-CONTAINING PROTEIN"/>
    <property type="match status" value="1"/>
</dbReference>
<dbReference type="AlphaFoldDB" id="A0A7C1E1X6"/>
<dbReference type="InterPro" id="IPR026170">
    <property type="entry name" value="FAM173A/B"/>
</dbReference>
<dbReference type="GO" id="GO:0032259">
    <property type="term" value="P:methylation"/>
    <property type="evidence" value="ECO:0007669"/>
    <property type="project" value="UniProtKB-KW"/>
</dbReference>
<feature type="domain" description="Methyltransferase" evidence="4">
    <location>
        <begin position="33"/>
        <end position="126"/>
    </location>
</feature>
<dbReference type="InterPro" id="IPR029063">
    <property type="entry name" value="SAM-dependent_MTases_sf"/>
</dbReference>
<evidence type="ECO:0000256" key="1">
    <source>
        <dbReference type="ARBA" id="ARBA00022603"/>
    </source>
</evidence>
<dbReference type="EMBL" id="DSDY01000136">
    <property type="protein sequence ID" value="HDS10839.1"/>
    <property type="molecule type" value="Genomic_DNA"/>
</dbReference>
<proteinExistence type="predicted"/>
<keyword evidence="3" id="KW-0949">S-adenosyl-L-methionine</keyword>
<accession>A0A7C1E1X6</accession>
<evidence type="ECO:0000313" key="5">
    <source>
        <dbReference type="EMBL" id="HDS10839.1"/>
    </source>
</evidence>
<dbReference type="InterPro" id="IPR041698">
    <property type="entry name" value="Methyltransf_25"/>
</dbReference>
<keyword evidence="2 5" id="KW-0808">Transferase</keyword>
<name>A0A7C1E1X6_9CREN</name>
<organism evidence="5">
    <name type="scientific">Fervidicoccus fontis</name>
    <dbReference type="NCBI Taxonomy" id="683846"/>
    <lineage>
        <taxon>Archaea</taxon>
        <taxon>Thermoproteota</taxon>
        <taxon>Thermoprotei</taxon>
        <taxon>Fervidicoccales</taxon>
        <taxon>Fervidicoccaceae</taxon>
        <taxon>Fervidicoccus</taxon>
    </lineage>
</organism>